<dbReference type="GO" id="GO:0009088">
    <property type="term" value="P:threonine biosynthetic process"/>
    <property type="evidence" value="ECO:0007669"/>
    <property type="project" value="UniProtKB-UniPathway"/>
</dbReference>
<protein>
    <recommendedName>
        <fullName evidence="5 12">Homoserine dehydrogenase</fullName>
        <ecNumber evidence="4 12">1.1.1.3</ecNumber>
    </recommendedName>
</protein>
<organism evidence="16 17">
    <name type="scientific">Weissella jogaejeotgali</name>
    <dbReference type="NCBI Taxonomy" id="1631871"/>
    <lineage>
        <taxon>Bacteria</taxon>
        <taxon>Bacillati</taxon>
        <taxon>Bacillota</taxon>
        <taxon>Bacilli</taxon>
        <taxon>Lactobacillales</taxon>
        <taxon>Lactobacillaceae</taxon>
        <taxon>Weissella</taxon>
    </lineage>
</organism>
<dbReference type="UniPathway" id="UPA00050">
    <property type="reaction ID" value="UER00063"/>
</dbReference>
<evidence type="ECO:0000259" key="15">
    <source>
        <dbReference type="Pfam" id="PF03447"/>
    </source>
</evidence>
<keyword evidence="6 12" id="KW-0028">Amino-acid biosynthesis</keyword>
<evidence type="ECO:0000256" key="5">
    <source>
        <dbReference type="ARBA" id="ARBA00013376"/>
    </source>
</evidence>
<dbReference type="InterPro" id="IPR001342">
    <property type="entry name" value="HDH_cat"/>
</dbReference>
<evidence type="ECO:0000313" key="17">
    <source>
        <dbReference type="Proteomes" id="UP000185473"/>
    </source>
</evidence>
<dbReference type="EC" id="1.1.1.3" evidence="4 12"/>
<dbReference type="SUPFAM" id="SSF51735">
    <property type="entry name" value="NAD(P)-binding Rossmann-fold domains"/>
    <property type="match status" value="1"/>
</dbReference>
<comment type="pathway">
    <text evidence="1 12">Amino-acid biosynthesis; L-threonine biosynthesis; L-threonine from L-aspartate: step 3/5.</text>
</comment>
<dbReference type="KEGG" id="wjo:FOL01_0262"/>
<evidence type="ECO:0000256" key="9">
    <source>
        <dbReference type="ARBA" id="ARBA00023053"/>
    </source>
</evidence>
<evidence type="ECO:0000256" key="11">
    <source>
        <dbReference type="ARBA" id="ARBA00048841"/>
    </source>
</evidence>
<dbReference type="NCBIfam" id="NF004976">
    <property type="entry name" value="PRK06349.1"/>
    <property type="match status" value="1"/>
</dbReference>
<dbReference type="UniPathway" id="UPA00051">
    <property type="reaction ID" value="UER00465"/>
</dbReference>
<evidence type="ECO:0000256" key="7">
    <source>
        <dbReference type="ARBA" id="ARBA00022697"/>
    </source>
</evidence>
<dbReference type="RefSeq" id="WP_075268963.1">
    <property type="nucleotide sequence ID" value="NZ_CP014332.1"/>
</dbReference>
<evidence type="ECO:0000256" key="12">
    <source>
        <dbReference type="RuleBase" id="RU000579"/>
    </source>
</evidence>
<dbReference type="PANTHER" id="PTHR43331:SF1">
    <property type="entry name" value="HOMOSERINE DEHYDROGENASE"/>
    <property type="match status" value="1"/>
</dbReference>
<comment type="pathway">
    <text evidence="2 12">Amino-acid biosynthesis; L-methionine biosynthesis via de novo pathway; L-homoserine from L-aspartate: step 3/3.</text>
</comment>
<keyword evidence="17" id="KW-1185">Reference proteome</keyword>
<dbReference type="GO" id="GO:0050661">
    <property type="term" value="F:NADP binding"/>
    <property type="evidence" value="ECO:0007669"/>
    <property type="project" value="InterPro"/>
</dbReference>
<dbReference type="Pfam" id="PF00742">
    <property type="entry name" value="Homoserine_dh"/>
    <property type="match status" value="1"/>
</dbReference>
<dbReference type="InterPro" id="IPR019811">
    <property type="entry name" value="HDH_CS"/>
</dbReference>
<dbReference type="PROSITE" id="PS01042">
    <property type="entry name" value="HOMOSER_DHGENASE"/>
    <property type="match status" value="1"/>
</dbReference>
<evidence type="ECO:0000256" key="8">
    <source>
        <dbReference type="ARBA" id="ARBA00023002"/>
    </source>
</evidence>
<accession>A0A1L6R9A5</accession>
<dbReference type="SUPFAM" id="SSF55347">
    <property type="entry name" value="Glyceraldehyde-3-phosphate dehydrogenase-like, C-terminal domain"/>
    <property type="match status" value="1"/>
</dbReference>
<dbReference type="AlphaFoldDB" id="A0A1L6R9A5"/>
<evidence type="ECO:0000256" key="10">
    <source>
        <dbReference type="ARBA" id="ARBA00023167"/>
    </source>
</evidence>
<dbReference type="Gene3D" id="3.40.50.720">
    <property type="entry name" value="NAD(P)-binding Rossmann-like Domain"/>
    <property type="match status" value="1"/>
</dbReference>
<proteinExistence type="inferred from homology"/>
<evidence type="ECO:0000256" key="6">
    <source>
        <dbReference type="ARBA" id="ARBA00022605"/>
    </source>
</evidence>
<dbReference type="InterPro" id="IPR005106">
    <property type="entry name" value="Asp/hSer_DH_NAD-bd"/>
</dbReference>
<feature type="domain" description="Homoserine dehydrogenase catalytic" evidence="14">
    <location>
        <begin position="124"/>
        <end position="303"/>
    </location>
</feature>
<keyword evidence="7 12" id="KW-0791">Threonine biosynthesis</keyword>
<evidence type="ECO:0000256" key="3">
    <source>
        <dbReference type="ARBA" id="ARBA00006753"/>
    </source>
</evidence>
<reference evidence="16 17" key="1">
    <citation type="submission" date="2016-02" db="EMBL/GenBank/DDBJ databases">
        <title>Complete Genome Sequence of Weissella jogaejeotgali FOL01.</title>
        <authorList>
            <person name="Lee J.-H."/>
            <person name="Ku H.-J."/>
        </authorList>
    </citation>
    <scope>NUCLEOTIDE SEQUENCE [LARGE SCALE GENOMIC DNA]</scope>
    <source>
        <strain evidence="16 17">FOL01</strain>
    </source>
</reference>
<evidence type="ECO:0000256" key="13">
    <source>
        <dbReference type="RuleBase" id="RU004171"/>
    </source>
</evidence>
<keyword evidence="8 12" id="KW-0560">Oxidoreductase</keyword>
<dbReference type="PANTHER" id="PTHR43331">
    <property type="entry name" value="HOMOSERINE DEHYDROGENASE"/>
    <property type="match status" value="1"/>
</dbReference>
<dbReference type="EMBL" id="CP014332">
    <property type="protein sequence ID" value="APS41121.1"/>
    <property type="molecule type" value="Genomic_DNA"/>
</dbReference>
<comment type="similarity">
    <text evidence="3 13">Belongs to the homoserine dehydrogenase family.</text>
</comment>
<dbReference type="Pfam" id="PF03447">
    <property type="entry name" value="NAD_binding_3"/>
    <property type="match status" value="1"/>
</dbReference>
<dbReference type="OrthoDB" id="9808167at2"/>
<evidence type="ECO:0000256" key="4">
    <source>
        <dbReference type="ARBA" id="ARBA00013213"/>
    </source>
</evidence>
<sequence>MNIAILGFGTVGTGVFKMINQVHRLTENLHVKYVFVRENKKDQLAEATASFDEIINDPEVEVVVEVLGGLEPAHQYILAALRHHKHVITANKAVIACYLEEFTQAAAENQVHFYFESSVGGGTPWISEIERAARVDDIDHIQGIFNGTSNFILDRMAQSGAAFADVLGQAQELGYAEADPSADVDGWDIANKLCISCDIAYDCFVSPSQDLPVFGIRNITAADINAFARQGYTVKLMGKSRQIGNAFDYAVEPTLYPRNTFEANTRENYNLISLHGQTIGDLNFIGQGAGQLPTANAIIQDILDIVERRDHLKRGFERQLTFQANLTKSDYLLRSTINYQQLFSNYDAHQVGDYVLVHQIPVGLMHSLMKNIQEKDPHAWMVNLPAESHEGAIQKVAYN</sequence>
<evidence type="ECO:0000256" key="1">
    <source>
        <dbReference type="ARBA" id="ARBA00005056"/>
    </source>
</evidence>
<dbReference type="FunFam" id="3.30.360.10:FF:000005">
    <property type="entry name" value="Homoserine dehydrogenase"/>
    <property type="match status" value="1"/>
</dbReference>
<keyword evidence="9" id="KW-0915">Sodium</keyword>
<evidence type="ECO:0000313" key="16">
    <source>
        <dbReference type="EMBL" id="APS41121.1"/>
    </source>
</evidence>
<comment type="catalytic activity">
    <reaction evidence="11">
        <text>L-homoserine + NADP(+) = L-aspartate 4-semialdehyde + NADPH + H(+)</text>
        <dbReference type="Rhea" id="RHEA:15761"/>
        <dbReference type="ChEBI" id="CHEBI:15378"/>
        <dbReference type="ChEBI" id="CHEBI:57476"/>
        <dbReference type="ChEBI" id="CHEBI:57783"/>
        <dbReference type="ChEBI" id="CHEBI:58349"/>
        <dbReference type="ChEBI" id="CHEBI:537519"/>
        <dbReference type="EC" id="1.1.1.3"/>
    </reaction>
    <physiologicalReaction direction="right-to-left" evidence="11">
        <dbReference type="Rhea" id="RHEA:15763"/>
    </physiologicalReaction>
</comment>
<name>A0A1L6R9A5_9LACO</name>
<feature type="domain" description="Aspartate/homoserine dehydrogenase NAD-binding" evidence="15">
    <location>
        <begin position="7"/>
        <end position="116"/>
    </location>
</feature>
<keyword evidence="10 12" id="KW-0486">Methionine biosynthesis</keyword>
<dbReference type="InterPro" id="IPR036291">
    <property type="entry name" value="NAD(P)-bd_dom_sf"/>
</dbReference>
<evidence type="ECO:0000256" key="2">
    <source>
        <dbReference type="ARBA" id="ARBA00005062"/>
    </source>
</evidence>
<dbReference type="STRING" id="1631871.FOL01_0262"/>
<gene>
    <name evidence="16" type="ORF">FOL01_0262</name>
</gene>
<evidence type="ECO:0000259" key="14">
    <source>
        <dbReference type="Pfam" id="PF00742"/>
    </source>
</evidence>
<dbReference type="Gene3D" id="3.30.360.10">
    <property type="entry name" value="Dihydrodipicolinate Reductase, domain 2"/>
    <property type="match status" value="1"/>
</dbReference>
<dbReference type="GO" id="GO:0009086">
    <property type="term" value="P:methionine biosynthetic process"/>
    <property type="evidence" value="ECO:0007669"/>
    <property type="project" value="UniProtKB-KW"/>
</dbReference>
<keyword evidence="12" id="KW-0521">NADP</keyword>
<dbReference type="Proteomes" id="UP000185473">
    <property type="component" value="Chromosome"/>
</dbReference>
<dbReference type="GO" id="GO:0004412">
    <property type="term" value="F:homoserine dehydrogenase activity"/>
    <property type="evidence" value="ECO:0007669"/>
    <property type="project" value="UniProtKB-EC"/>
</dbReference>